<dbReference type="Proteomes" id="UP001282474">
    <property type="component" value="Unassembled WGS sequence"/>
</dbReference>
<protein>
    <submittedName>
        <fullName evidence="1">Uncharacterized protein</fullName>
    </submittedName>
</protein>
<reference evidence="1 2" key="1">
    <citation type="journal article" date="2023" name="Microb. Genom.">
        <title>Mesoterricola silvestris gen. nov., sp. nov., Mesoterricola sediminis sp. nov., Geothrix oryzae sp. nov., Geothrix edaphica sp. nov., Geothrix rubra sp. nov., and Geothrix limicola sp. nov., six novel members of Acidobacteriota isolated from soils.</title>
        <authorList>
            <person name="Weisberg A.J."/>
            <person name="Pearce E."/>
            <person name="Kramer C.G."/>
            <person name="Chang J.H."/>
            <person name="Clarke C.R."/>
        </authorList>
    </citation>
    <scope>NUCLEOTIDE SEQUENCE [LARGE SCALE GENOMIC DNA]</scope>
    <source>
        <strain evidence="1 2">NE20-4-1</strain>
    </source>
</reference>
<dbReference type="EMBL" id="JARAWJ010000018">
    <property type="protein sequence ID" value="MDX3040236.1"/>
    <property type="molecule type" value="Genomic_DNA"/>
</dbReference>
<keyword evidence="2" id="KW-1185">Reference proteome</keyword>
<sequence>MMVGLRLLPWTNPDGKPCYLDPDTAHPGALSLLADSVEASQLGSADEVLAGSRAVLGDAAAGERAVRFALTRAVESLEDVLRIAVSRGLRIGGGTEAPEDRR</sequence>
<gene>
    <name evidence="1" type="ORF">PV383_24110</name>
</gene>
<comment type="caution">
    <text evidence="1">The sequence shown here is derived from an EMBL/GenBank/DDBJ whole genome shotgun (WGS) entry which is preliminary data.</text>
</comment>
<accession>A0ABU4MSY9</accession>
<evidence type="ECO:0000313" key="1">
    <source>
        <dbReference type="EMBL" id="MDX3040236.1"/>
    </source>
</evidence>
<dbReference type="RefSeq" id="WP_045555923.1">
    <property type="nucleotide sequence ID" value="NZ_JABXWF010000007.1"/>
</dbReference>
<proteinExistence type="predicted"/>
<organism evidence="1 2">
    <name type="scientific">Streptomyces caniscabiei</name>
    <dbReference type="NCBI Taxonomy" id="2746961"/>
    <lineage>
        <taxon>Bacteria</taxon>
        <taxon>Bacillati</taxon>
        <taxon>Actinomycetota</taxon>
        <taxon>Actinomycetes</taxon>
        <taxon>Kitasatosporales</taxon>
        <taxon>Streptomycetaceae</taxon>
        <taxon>Streptomyces</taxon>
    </lineage>
</organism>
<evidence type="ECO:0000313" key="2">
    <source>
        <dbReference type="Proteomes" id="UP001282474"/>
    </source>
</evidence>
<name>A0ABU4MSY9_9ACTN</name>